<keyword evidence="9" id="KW-0472">Membrane</keyword>
<dbReference type="PROSITE" id="PS51296">
    <property type="entry name" value="RIESKE"/>
    <property type="match status" value="1"/>
</dbReference>
<dbReference type="PRINTS" id="PR00162">
    <property type="entry name" value="RIESKE"/>
</dbReference>
<evidence type="ECO:0000313" key="14">
    <source>
        <dbReference type="EMBL" id="CAG9781857.1"/>
    </source>
</evidence>
<keyword evidence="4" id="KW-0001">2Fe-2S</keyword>
<keyword evidence="5" id="KW-0479">Metal-binding</keyword>
<keyword evidence="10" id="KW-1015">Disulfide bond</keyword>
<dbReference type="CDD" id="cd03470">
    <property type="entry name" value="Rieske_cytochrome_bc1"/>
    <property type="match status" value="1"/>
</dbReference>
<evidence type="ECO:0000256" key="1">
    <source>
        <dbReference type="ARBA" id="ARBA00004167"/>
    </source>
</evidence>
<dbReference type="InterPro" id="IPR004192">
    <property type="entry name" value="Rieske_TM"/>
</dbReference>
<keyword evidence="3" id="KW-0812">Transmembrane</keyword>
<dbReference type="GO" id="GO:0051537">
    <property type="term" value="F:2 iron, 2 sulfur cluster binding"/>
    <property type="evidence" value="ECO:0007669"/>
    <property type="project" value="UniProtKB-KW"/>
</dbReference>
<dbReference type="InterPro" id="IPR014349">
    <property type="entry name" value="Rieske_Fe-S_prot"/>
</dbReference>
<dbReference type="OrthoDB" id="1637982at2759"/>
<dbReference type="EC" id="7.1.1.8" evidence="11"/>
<dbReference type="GO" id="GO:0005743">
    <property type="term" value="C:mitochondrial inner membrane"/>
    <property type="evidence" value="ECO:0007669"/>
    <property type="project" value="UniProtKB-SubCell"/>
</dbReference>
<comment type="catalytic activity">
    <reaction evidence="11">
        <text>a quinol + 2 Fe(III)-[cytochrome c](out) = a quinone + 2 Fe(II)-[cytochrome c](out) + 2 H(+)(out)</text>
        <dbReference type="Rhea" id="RHEA:11484"/>
        <dbReference type="Rhea" id="RHEA-COMP:10350"/>
        <dbReference type="Rhea" id="RHEA-COMP:14399"/>
        <dbReference type="ChEBI" id="CHEBI:15378"/>
        <dbReference type="ChEBI" id="CHEBI:24646"/>
        <dbReference type="ChEBI" id="CHEBI:29033"/>
        <dbReference type="ChEBI" id="CHEBI:29034"/>
        <dbReference type="ChEBI" id="CHEBI:132124"/>
        <dbReference type="EC" id="7.1.1.8"/>
    </reaction>
</comment>
<dbReference type="Proteomes" id="UP001153714">
    <property type="component" value="Chromosome 1"/>
</dbReference>
<evidence type="ECO:0000256" key="10">
    <source>
        <dbReference type="ARBA" id="ARBA00023157"/>
    </source>
</evidence>
<evidence type="ECO:0000313" key="15">
    <source>
        <dbReference type="Proteomes" id="UP001153714"/>
    </source>
</evidence>
<dbReference type="SUPFAM" id="SSF50022">
    <property type="entry name" value="ISP domain"/>
    <property type="match status" value="1"/>
</dbReference>
<keyword evidence="11" id="KW-0249">Electron transport</keyword>
<evidence type="ECO:0000256" key="12">
    <source>
        <dbReference type="RuleBase" id="RU004495"/>
    </source>
</evidence>
<dbReference type="SUPFAM" id="SSF81502">
    <property type="entry name" value="ISP transmembrane anchor"/>
    <property type="match status" value="1"/>
</dbReference>
<evidence type="ECO:0000256" key="5">
    <source>
        <dbReference type="ARBA" id="ARBA00022723"/>
    </source>
</evidence>
<evidence type="ECO:0000256" key="9">
    <source>
        <dbReference type="ARBA" id="ARBA00023136"/>
    </source>
</evidence>
<keyword evidence="8" id="KW-0411">Iron-sulfur</keyword>
<keyword evidence="12" id="KW-0679">Respiratory chain</keyword>
<feature type="domain" description="Rieske" evidence="13">
    <location>
        <begin position="206"/>
        <end position="275"/>
    </location>
</feature>
<dbReference type="FunFam" id="2.102.10.10:FF:000001">
    <property type="entry name" value="Cytochrome b-c1 complex subunit Rieske, mitochondrial"/>
    <property type="match status" value="1"/>
</dbReference>
<dbReference type="GO" id="GO:0046872">
    <property type="term" value="F:metal ion binding"/>
    <property type="evidence" value="ECO:0007669"/>
    <property type="project" value="UniProtKB-KW"/>
</dbReference>
<organism evidence="14 15">
    <name type="scientific">Diatraea saccharalis</name>
    <name type="common">sugarcane borer</name>
    <dbReference type="NCBI Taxonomy" id="40085"/>
    <lineage>
        <taxon>Eukaryota</taxon>
        <taxon>Metazoa</taxon>
        <taxon>Ecdysozoa</taxon>
        <taxon>Arthropoda</taxon>
        <taxon>Hexapoda</taxon>
        <taxon>Insecta</taxon>
        <taxon>Pterygota</taxon>
        <taxon>Neoptera</taxon>
        <taxon>Endopterygota</taxon>
        <taxon>Lepidoptera</taxon>
        <taxon>Glossata</taxon>
        <taxon>Ditrysia</taxon>
        <taxon>Pyraloidea</taxon>
        <taxon>Crambidae</taxon>
        <taxon>Crambinae</taxon>
        <taxon>Diatraea</taxon>
    </lineage>
</organism>
<keyword evidence="15" id="KW-1185">Reference proteome</keyword>
<comment type="miscellaneous">
    <text evidence="11">The Rieske protein is a high potential 2Fe-2S protein.</text>
</comment>
<reference evidence="14" key="2">
    <citation type="submission" date="2022-10" db="EMBL/GenBank/DDBJ databases">
        <authorList>
            <consortium name="ENA_rothamsted_submissions"/>
            <consortium name="culmorum"/>
            <person name="King R."/>
        </authorList>
    </citation>
    <scope>NUCLEOTIDE SEQUENCE</scope>
</reference>
<dbReference type="InterPro" id="IPR017941">
    <property type="entry name" value="Rieske_2Fe-2S"/>
</dbReference>
<dbReference type="EMBL" id="OU893332">
    <property type="protein sequence ID" value="CAG9781857.1"/>
    <property type="molecule type" value="Genomic_DNA"/>
</dbReference>
<gene>
    <name evidence="14" type="ORF">DIATSA_LOCUS175</name>
</gene>
<comment type="subcellular location">
    <subcellularLocation>
        <location evidence="1">Membrane</location>
        <topology evidence="1">Single-pass membrane protein</topology>
    </subcellularLocation>
    <subcellularLocation>
        <location evidence="12">Mitochondrion inner membrane</location>
    </subcellularLocation>
</comment>
<name>A0A9N9QKK2_9NEOP</name>
<evidence type="ECO:0000256" key="2">
    <source>
        <dbReference type="ARBA" id="ARBA00010651"/>
    </source>
</evidence>
<dbReference type="Pfam" id="PF00355">
    <property type="entry name" value="Rieske"/>
    <property type="match status" value="1"/>
</dbReference>
<dbReference type="Gene3D" id="2.102.10.10">
    <property type="entry name" value="Rieske [2Fe-2S] iron-sulphur domain"/>
    <property type="match status" value="1"/>
</dbReference>
<dbReference type="PANTHER" id="PTHR10134">
    <property type="entry name" value="CYTOCHROME B-C1 COMPLEX SUBUNIT RIESKE, MITOCHONDRIAL"/>
    <property type="match status" value="1"/>
</dbReference>
<dbReference type="GO" id="GO:0008121">
    <property type="term" value="F:quinol-cytochrome-c reductase activity"/>
    <property type="evidence" value="ECO:0007669"/>
    <property type="project" value="UniProtKB-EC"/>
</dbReference>
<dbReference type="InterPro" id="IPR037008">
    <property type="entry name" value="bc1_Rieske_TM_sf"/>
</dbReference>
<sequence length="277" mass="30703">MNILNGGCLSRCRRVTFSIPYVRDALKPSSVVVVDNKHETWKTNTKIVERLQSASCTSNFHAVLVQWTQIRFQGDCPPPKFHRDIAYPNYDAYRKEDYTDVRKTTWGSGDGKPGITYALGFFGYLLGAYAAKTIVYDLVTYMSAPADVLALASIEVDISKVAPGGCLSYKWRGKPLFIKNRTDADIELESKTPVASLRHPQSPEDRCVKPEWLVVIGICTHLGCVPIPNSGDWGGGFYCPCHGSHYDNLGRARKGPAPLNLEVPPYKFVSDTLIIVG</sequence>
<dbReference type="AlphaFoldDB" id="A0A9N9QKK2"/>
<dbReference type="InterPro" id="IPR036922">
    <property type="entry name" value="Rieske_2Fe-2S_sf"/>
</dbReference>
<dbReference type="InterPro" id="IPR005805">
    <property type="entry name" value="Rieske_Fe-S_prot_C"/>
</dbReference>
<keyword evidence="12" id="KW-0496">Mitochondrion</keyword>
<comment type="similarity">
    <text evidence="2">Belongs to the Rieske iron-sulfur protein family.</text>
</comment>
<evidence type="ECO:0000256" key="3">
    <source>
        <dbReference type="ARBA" id="ARBA00022692"/>
    </source>
</evidence>
<comment type="cofactor">
    <cofactor evidence="11">
        <name>[2Fe-2S] cluster</name>
        <dbReference type="ChEBI" id="CHEBI:190135"/>
    </cofactor>
    <text evidence="11">Binds 1 [2Fe-2S] cluster per subunit.</text>
</comment>
<evidence type="ECO:0000259" key="13">
    <source>
        <dbReference type="PROSITE" id="PS51296"/>
    </source>
</evidence>
<evidence type="ECO:0000256" key="11">
    <source>
        <dbReference type="RuleBase" id="RU004494"/>
    </source>
</evidence>
<dbReference type="InterPro" id="IPR006317">
    <property type="entry name" value="Ubiquinol_cyt_c_Rdtase_Fe-S-su"/>
</dbReference>
<proteinExistence type="inferred from homology"/>
<dbReference type="Gene3D" id="1.20.5.270">
    <property type="entry name" value="Ubiquinol cytochrome reductase, transmembrane domain"/>
    <property type="match status" value="1"/>
</dbReference>
<evidence type="ECO:0000256" key="7">
    <source>
        <dbReference type="ARBA" id="ARBA00023004"/>
    </source>
</evidence>
<reference evidence="14" key="1">
    <citation type="submission" date="2021-12" db="EMBL/GenBank/DDBJ databases">
        <authorList>
            <person name="King R."/>
        </authorList>
    </citation>
    <scope>NUCLEOTIDE SEQUENCE</scope>
</reference>
<dbReference type="NCBIfam" id="TIGR01416">
    <property type="entry name" value="Rieske_proteo"/>
    <property type="match status" value="1"/>
</dbReference>
<protein>
    <recommendedName>
        <fullName evidence="11">Cytochrome b-c1 complex subunit Rieske, mitochondrial</fullName>
        <ecNumber evidence="11">7.1.1.8</ecNumber>
    </recommendedName>
</protein>
<evidence type="ECO:0000256" key="8">
    <source>
        <dbReference type="ARBA" id="ARBA00023014"/>
    </source>
</evidence>
<keyword evidence="11" id="KW-0813">Transport</keyword>
<dbReference type="Pfam" id="PF02921">
    <property type="entry name" value="UCR_TM"/>
    <property type="match status" value="1"/>
</dbReference>
<evidence type="ECO:0000256" key="4">
    <source>
        <dbReference type="ARBA" id="ARBA00022714"/>
    </source>
</evidence>
<evidence type="ECO:0000256" key="6">
    <source>
        <dbReference type="ARBA" id="ARBA00022989"/>
    </source>
</evidence>
<keyword evidence="6" id="KW-1133">Transmembrane helix</keyword>
<keyword evidence="7" id="KW-0408">Iron</keyword>
<accession>A0A9N9QKK2</accession>